<dbReference type="Gene3D" id="3.40.50.720">
    <property type="entry name" value="NAD(P)-binding Rossmann-like Domain"/>
    <property type="match status" value="1"/>
</dbReference>
<dbReference type="Pfam" id="PF02254">
    <property type="entry name" value="TrkA_N"/>
    <property type="match status" value="1"/>
</dbReference>
<dbReference type="PANTHER" id="PTHR43833">
    <property type="entry name" value="POTASSIUM CHANNEL PROTEIN 2-RELATED-RELATED"/>
    <property type="match status" value="1"/>
</dbReference>
<comment type="caution">
    <text evidence="5">The sequence shown here is derived from an EMBL/GenBank/DDBJ whole genome shotgun (WGS) entry which is preliminary data.</text>
</comment>
<gene>
    <name evidence="5" type="ORF">N7Z68_03810</name>
</gene>
<dbReference type="Pfam" id="PF07885">
    <property type="entry name" value="Ion_trans_2"/>
    <property type="match status" value="1"/>
</dbReference>
<dbReference type="InterPro" id="IPR013099">
    <property type="entry name" value="K_chnl_dom"/>
</dbReference>
<keyword evidence="5" id="KW-0407">Ion channel</keyword>
<proteinExistence type="predicted"/>
<dbReference type="SUPFAM" id="SSF51735">
    <property type="entry name" value="NAD(P)-binding Rossmann-fold domains"/>
    <property type="match status" value="1"/>
</dbReference>
<dbReference type="RefSeq" id="WP_275117129.1">
    <property type="nucleotide sequence ID" value="NZ_JAOTPO010000002.1"/>
</dbReference>
<dbReference type="InterPro" id="IPR036721">
    <property type="entry name" value="RCK_C_sf"/>
</dbReference>
<feature type="domain" description="RCK C-terminal" evidence="4">
    <location>
        <begin position="245"/>
        <end position="328"/>
    </location>
</feature>
<comment type="subcellular location">
    <subcellularLocation>
        <location evidence="1">Cell membrane</location>
        <topology evidence="1">Multi-pass membrane protein</topology>
    </subcellularLocation>
</comment>
<dbReference type="Gene3D" id="3.30.70.1450">
    <property type="entry name" value="Regulator of K+ conductance, C-terminal domain"/>
    <property type="match status" value="1"/>
</dbReference>
<keyword evidence="2" id="KW-0812">Transmembrane</keyword>
<dbReference type="GO" id="GO:0034220">
    <property type="term" value="P:monoatomic ion transmembrane transport"/>
    <property type="evidence" value="ECO:0007669"/>
    <property type="project" value="UniProtKB-KW"/>
</dbReference>
<protein>
    <submittedName>
        <fullName evidence="5">Potassium channel protein</fullName>
    </submittedName>
</protein>
<evidence type="ECO:0000259" key="4">
    <source>
        <dbReference type="PROSITE" id="PS51202"/>
    </source>
</evidence>
<dbReference type="SUPFAM" id="SSF81324">
    <property type="entry name" value="Voltage-gated potassium channels"/>
    <property type="match status" value="1"/>
</dbReference>
<evidence type="ECO:0000313" key="6">
    <source>
        <dbReference type="Proteomes" id="UP001148125"/>
    </source>
</evidence>
<keyword evidence="5" id="KW-0813">Transport</keyword>
<evidence type="ECO:0000259" key="3">
    <source>
        <dbReference type="PROSITE" id="PS51201"/>
    </source>
</evidence>
<dbReference type="InterPro" id="IPR006037">
    <property type="entry name" value="RCK_C"/>
</dbReference>
<dbReference type="InterPro" id="IPR036291">
    <property type="entry name" value="NAD(P)-bd_dom_sf"/>
</dbReference>
<sequence>MLKKNVIYSLLLMTIVTLIGAVGFMLTERLHFYDALWLTVVSLLTIGYGDISPETPGGKIITFIIIPIGIGLATYILAVIAAFVIEGKIFNKVGKRKMEKKLSKLTDHIIICGYGRVGIQVAKQLEHVGIDFVLIEMDDKIEQELDHGRLFIKGDSREDQTLLDAGIQHAKGLIATLPNDADNVFITLTAKGLNPNVQVICRTNKQESEAKLYRAGADKVVNTASIGGQKLALSLLKPISIEYIETIFHDHENEYNVEEILLGSSSLFLNHSIAELNVRGTYGITIVAVKRERDFFGNPKSDFRFKSRDLLIVLGTSEELEKFKKIIN</sequence>
<keyword evidence="2" id="KW-1133">Transmembrane helix</keyword>
<name>A0ABT5VDD1_9BACI</name>
<evidence type="ECO:0000256" key="2">
    <source>
        <dbReference type="SAM" id="Phobius"/>
    </source>
</evidence>
<accession>A0ABT5VDD1</accession>
<reference evidence="5" key="1">
    <citation type="submission" date="2024-05" db="EMBL/GenBank/DDBJ databases">
        <title>Alkalihalobacillus sp. strain MEB203 novel alkaliphilic bacterium from Lonar Lake, India.</title>
        <authorList>
            <person name="Joshi A."/>
            <person name="Thite S."/>
            <person name="Mengade P."/>
        </authorList>
    </citation>
    <scope>NUCLEOTIDE SEQUENCE</scope>
    <source>
        <strain evidence="5">MEB 203</strain>
    </source>
</reference>
<keyword evidence="2" id="KW-0472">Membrane</keyword>
<feature type="transmembrane region" description="Helical" evidence="2">
    <location>
        <begin position="60"/>
        <end position="85"/>
    </location>
</feature>
<evidence type="ECO:0000313" key="5">
    <source>
        <dbReference type="EMBL" id="MDE5412498.1"/>
    </source>
</evidence>
<dbReference type="EMBL" id="JAOTPO010000002">
    <property type="protein sequence ID" value="MDE5412498.1"/>
    <property type="molecule type" value="Genomic_DNA"/>
</dbReference>
<feature type="domain" description="RCK N-terminal" evidence="3">
    <location>
        <begin position="106"/>
        <end position="221"/>
    </location>
</feature>
<organism evidence="5 6">
    <name type="scientific">Alkalihalobacterium chitinilyticum</name>
    <dbReference type="NCBI Taxonomy" id="2980103"/>
    <lineage>
        <taxon>Bacteria</taxon>
        <taxon>Bacillati</taxon>
        <taxon>Bacillota</taxon>
        <taxon>Bacilli</taxon>
        <taxon>Bacillales</taxon>
        <taxon>Bacillaceae</taxon>
        <taxon>Alkalihalobacterium</taxon>
    </lineage>
</organism>
<feature type="transmembrane region" description="Helical" evidence="2">
    <location>
        <begin position="6"/>
        <end position="25"/>
    </location>
</feature>
<dbReference type="PROSITE" id="PS51201">
    <property type="entry name" value="RCK_N"/>
    <property type="match status" value="1"/>
</dbReference>
<dbReference type="Pfam" id="PF02080">
    <property type="entry name" value="TrkA_C"/>
    <property type="match status" value="1"/>
</dbReference>
<dbReference type="InterPro" id="IPR050721">
    <property type="entry name" value="Trk_Ktr_HKT_K-transport"/>
</dbReference>
<dbReference type="PROSITE" id="PS51202">
    <property type="entry name" value="RCK_C"/>
    <property type="match status" value="1"/>
</dbReference>
<dbReference type="SUPFAM" id="SSF116726">
    <property type="entry name" value="TrkA C-terminal domain-like"/>
    <property type="match status" value="1"/>
</dbReference>
<keyword evidence="5" id="KW-0406">Ion transport</keyword>
<dbReference type="Proteomes" id="UP001148125">
    <property type="component" value="Unassembled WGS sequence"/>
</dbReference>
<dbReference type="PANTHER" id="PTHR43833:SF9">
    <property type="entry name" value="POTASSIUM CHANNEL PROTEIN YUGO-RELATED"/>
    <property type="match status" value="1"/>
</dbReference>
<evidence type="ECO:0000256" key="1">
    <source>
        <dbReference type="ARBA" id="ARBA00004651"/>
    </source>
</evidence>
<dbReference type="InterPro" id="IPR003148">
    <property type="entry name" value="RCK_N"/>
</dbReference>
<keyword evidence="6" id="KW-1185">Reference proteome</keyword>
<dbReference type="Gene3D" id="1.10.287.70">
    <property type="match status" value="1"/>
</dbReference>